<dbReference type="Proteomes" id="UP000460558">
    <property type="component" value="Unassembled WGS sequence"/>
</dbReference>
<dbReference type="InterPro" id="IPR012340">
    <property type="entry name" value="NA-bd_OB-fold"/>
</dbReference>
<evidence type="ECO:0000313" key="4">
    <source>
        <dbReference type="EMBL" id="MQS34827.1"/>
    </source>
</evidence>
<keyword evidence="1 2" id="KW-0238">DNA-binding</keyword>
<proteinExistence type="predicted"/>
<dbReference type="PROSITE" id="PS50935">
    <property type="entry name" value="SSB"/>
    <property type="match status" value="1"/>
</dbReference>
<dbReference type="Pfam" id="PF00436">
    <property type="entry name" value="SSB"/>
    <property type="match status" value="1"/>
</dbReference>
<feature type="region of interest" description="Disordered" evidence="3">
    <location>
        <begin position="129"/>
        <end position="273"/>
    </location>
</feature>
<reference evidence="4 5" key="1">
    <citation type="submission" date="2019-06" db="EMBL/GenBank/DDBJ databases">
        <title>Comparative genomics and metabolomics analyses of clavulanic acid producing Streptomyces species provides insight into specialized metabolism and evolution of beta-lactam biosynthetic gene clusters.</title>
        <authorList>
            <person name="Moore M.A."/>
            <person name="Cruz-Morales P."/>
            <person name="Barona Gomez F."/>
            <person name="Kapil T."/>
        </authorList>
    </citation>
    <scope>NUCLEOTIDE SEQUENCE [LARGE SCALE GENOMIC DNA]</scope>
    <source>
        <strain evidence="4 5">T-272</strain>
    </source>
</reference>
<dbReference type="GO" id="GO:0003677">
    <property type="term" value="F:DNA binding"/>
    <property type="evidence" value="ECO:0007669"/>
    <property type="project" value="UniProtKB-KW"/>
</dbReference>
<evidence type="ECO:0000256" key="1">
    <source>
        <dbReference type="ARBA" id="ARBA00023125"/>
    </source>
</evidence>
<evidence type="ECO:0000256" key="3">
    <source>
        <dbReference type="SAM" id="MobiDB-lite"/>
    </source>
</evidence>
<accession>A0ABW9NNE9</accession>
<dbReference type="EMBL" id="VDEQ01000038">
    <property type="protein sequence ID" value="MQS34827.1"/>
    <property type="molecule type" value="Genomic_DNA"/>
</dbReference>
<keyword evidence="5" id="KW-1185">Reference proteome</keyword>
<comment type="caution">
    <text evidence="4">The sequence shown here is derived from an EMBL/GenBank/DDBJ whole genome shotgun (WGS) entry which is preliminary data.</text>
</comment>
<evidence type="ECO:0000313" key="5">
    <source>
        <dbReference type="Proteomes" id="UP000460558"/>
    </source>
</evidence>
<feature type="compositionally biased region" description="Pro residues" evidence="3">
    <location>
        <begin position="250"/>
        <end position="259"/>
    </location>
</feature>
<gene>
    <name evidence="4" type="ORF">FFZ77_04090</name>
</gene>
<dbReference type="SUPFAM" id="SSF50249">
    <property type="entry name" value="Nucleic acid-binding proteins"/>
    <property type="match status" value="1"/>
</dbReference>
<dbReference type="InterPro" id="IPR000424">
    <property type="entry name" value="Primosome_PriB/ssb"/>
</dbReference>
<feature type="compositionally biased region" description="Pro residues" evidence="3">
    <location>
        <begin position="185"/>
        <end position="199"/>
    </location>
</feature>
<organism evidence="4 5">
    <name type="scientific">Streptomyces katsurahamanus</name>
    <dbReference type="NCBI Taxonomy" id="2577098"/>
    <lineage>
        <taxon>Bacteria</taxon>
        <taxon>Bacillati</taxon>
        <taxon>Actinomycetota</taxon>
        <taxon>Actinomycetes</taxon>
        <taxon>Kitasatosporales</taxon>
        <taxon>Streptomycetaceae</taxon>
        <taxon>Streptomyces</taxon>
    </lineage>
</organism>
<dbReference type="Gene3D" id="2.40.50.140">
    <property type="entry name" value="Nucleic acid-binding proteins"/>
    <property type="match status" value="1"/>
</dbReference>
<feature type="compositionally biased region" description="Low complexity" evidence="3">
    <location>
        <begin position="200"/>
        <end position="235"/>
    </location>
</feature>
<dbReference type="CDD" id="cd04496">
    <property type="entry name" value="SSB_OBF"/>
    <property type="match status" value="1"/>
</dbReference>
<sequence>MNDTMVTVVGNVATQVEYRETVTGGMARFRIAVTPRRWDRQRESWVDGPTGFYTVFAWRALAANLAGSVSVGDPLVVRGRLRVREEERDAQRETADGGGQRRTFVDIEAVTAGHDLARGTSAFRRMVRAAPPPVPESRPGWSPGRPPGWGAPAEEAAMRAGRSGSAPSAPGDGLPEERTGLADPGPGPGAAPGPGPASGPPSMAGPTAASMAGPAPGAALGAASGPAPGAAPGAAPEDEPRAAPDAGPDAGPPSGPGPRPVVAAEAALAAPPF</sequence>
<feature type="compositionally biased region" description="Low complexity" evidence="3">
    <location>
        <begin position="137"/>
        <end position="155"/>
    </location>
</feature>
<feature type="compositionally biased region" description="Low complexity" evidence="3">
    <location>
        <begin position="260"/>
        <end position="273"/>
    </location>
</feature>
<evidence type="ECO:0000256" key="2">
    <source>
        <dbReference type="PROSITE-ProRule" id="PRU00252"/>
    </source>
</evidence>
<protein>
    <submittedName>
        <fullName evidence="4">Single-stranded DNA-binding protein</fullName>
    </submittedName>
</protein>
<name>A0ABW9NNE9_9ACTN</name>